<feature type="compositionally biased region" description="Acidic residues" evidence="1">
    <location>
        <begin position="509"/>
        <end position="522"/>
    </location>
</feature>
<feature type="region of interest" description="Disordered" evidence="1">
    <location>
        <begin position="1"/>
        <end position="32"/>
    </location>
</feature>
<keyword evidence="3" id="KW-1185">Reference proteome</keyword>
<feature type="region of interest" description="Disordered" evidence="1">
    <location>
        <begin position="621"/>
        <end position="644"/>
    </location>
</feature>
<dbReference type="OrthoDB" id="2406887at2759"/>
<organism evidence="2 3">
    <name type="scientific">Mortierella polycephala</name>
    <dbReference type="NCBI Taxonomy" id="41804"/>
    <lineage>
        <taxon>Eukaryota</taxon>
        <taxon>Fungi</taxon>
        <taxon>Fungi incertae sedis</taxon>
        <taxon>Mucoromycota</taxon>
        <taxon>Mortierellomycotina</taxon>
        <taxon>Mortierellomycetes</taxon>
        <taxon>Mortierellales</taxon>
        <taxon>Mortierellaceae</taxon>
        <taxon>Mortierella</taxon>
    </lineage>
</organism>
<proteinExistence type="predicted"/>
<comment type="caution">
    <text evidence="2">The sequence shown here is derived from an EMBL/GenBank/DDBJ whole genome shotgun (WGS) entry which is preliminary data.</text>
</comment>
<dbReference type="EMBL" id="JAAAJA010000351">
    <property type="protein sequence ID" value="KAG0255388.1"/>
    <property type="molecule type" value="Genomic_DNA"/>
</dbReference>
<dbReference type="CDD" id="cd21075">
    <property type="entry name" value="DBD_XPA-like"/>
    <property type="match status" value="1"/>
</dbReference>
<protein>
    <submittedName>
        <fullName evidence="2">Uncharacterized protein</fullName>
    </submittedName>
</protein>
<dbReference type="Proteomes" id="UP000726737">
    <property type="component" value="Unassembled WGS sequence"/>
</dbReference>
<feature type="compositionally biased region" description="Basic residues" evidence="1">
    <location>
        <begin position="1"/>
        <end position="14"/>
    </location>
</feature>
<feature type="compositionally biased region" description="Acidic residues" evidence="1">
    <location>
        <begin position="65"/>
        <end position="80"/>
    </location>
</feature>
<dbReference type="AlphaFoldDB" id="A0A9P6U1P7"/>
<evidence type="ECO:0000313" key="3">
    <source>
        <dbReference type="Proteomes" id="UP000726737"/>
    </source>
</evidence>
<feature type="compositionally biased region" description="Basic and acidic residues" evidence="1">
    <location>
        <begin position="111"/>
        <end position="121"/>
    </location>
</feature>
<gene>
    <name evidence="2" type="ORF">BG011_005160</name>
</gene>
<evidence type="ECO:0000313" key="2">
    <source>
        <dbReference type="EMBL" id="KAG0255388.1"/>
    </source>
</evidence>
<reference evidence="2" key="1">
    <citation type="journal article" date="2020" name="Fungal Divers.">
        <title>Resolving the Mortierellaceae phylogeny through synthesis of multi-gene phylogenetics and phylogenomics.</title>
        <authorList>
            <person name="Vandepol N."/>
            <person name="Liber J."/>
            <person name="Desiro A."/>
            <person name="Na H."/>
            <person name="Kennedy M."/>
            <person name="Barry K."/>
            <person name="Grigoriev I.V."/>
            <person name="Miller A.N."/>
            <person name="O'Donnell K."/>
            <person name="Stajich J.E."/>
            <person name="Bonito G."/>
        </authorList>
    </citation>
    <scope>NUCLEOTIDE SEQUENCE</scope>
    <source>
        <strain evidence="2">KOD948</strain>
    </source>
</reference>
<accession>A0A9P6U1P7</accession>
<feature type="region of interest" description="Disordered" evidence="1">
    <location>
        <begin position="503"/>
        <end position="523"/>
    </location>
</feature>
<sequence length="670" mass="77251">MIKARTRKQIKRRTVVRDEEQEAREEANPTVVEDEKSIFICNTAPRKTNSTANPDMSIYALLNDQDPDKEEEMTQEDEREVDAGDDRRCYTGTGDDLASTAMQEQTINHCNRQESNDHEYRSDDEDQSTHTKRSHTGDLRSSATDIVMTSRTKGKLGIAFIREPTLFAISAPDTPTPAKPERTYDRPNYELSSEFWKEVWKFFYPSQLSAPACVNKKWQAQICYLPLWQDICEKANLTLKAKDLEKYGYKRPNYFRIAHENWDMICEQCYKACNPSGSYRALPVQLNEVQAPTEILMCCDCRASYYIVNPEPYPDDVLPRQEGEYRVVPRMSRSEAKDEYLLTDTDIMSLPYEKARNPYFRTNLPLYLFEEQHLLRLSRQVHGGDIGVATARADAEHDGRMASGPHDQAVQNRCNLLRSLLHDEGLHLPDHSAVCHIFIESGLGDPIEIVKEFQAVDWLHWCTDYDPSLNKAQPKQVRCCLRISRTRGALTSRGAVRVAAMNKAVQEETTTEEEEEEEEEEEDHKMAALDDWFAHRFEHGIYRPYKLDPEDPEKPPEGVWPLLDRIDTGHKMLKFAGEKVYRALEKQKHIVRQDDLRKFDMNKNHVRALVDADNVTTAFSSRIGRRKRRKTGESGEVGETEDAPKLSTLLEHDLGSDWHLMVLDMAKKLV</sequence>
<feature type="region of interest" description="Disordered" evidence="1">
    <location>
        <begin position="64"/>
        <end position="95"/>
    </location>
</feature>
<evidence type="ECO:0000256" key="1">
    <source>
        <dbReference type="SAM" id="MobiDB-lite"/>
    </source>
</evidence>
<feature type="region of interest" description="Disordered" evidence="1">
    <location>
        <begin position="111"/>
        <end position="144"/>
    </location>
</feature>
<name>A0A9P6U1P7_9FUNG</name>